<dbReference type="InterPro" id="IPR051393">
    <property type="entry name" value="ABC_transporter_permease"/>
</dbReference>
<feature type="transmembrane region" description="Helical" evidence="7">
    <location>
        <begin position="133"/>
        <end position="150"/>
    </location>
</feature>
<proteinExistence type="inferred from homology"/>
<dbReference type="Proteomes" id="UP001500051">
    <property type="component" value="Unassembled WGS sequence"/>
</dbReference>
<dbReference type="SUPFAM" id="SSF161098">
    <property type="entry name" value="MetI-like"/>
    <property type="match status" value="1"/>
</dbReference>
<evidence type="ECO:0000256" key="6">
    <source>
        <dbReference type="ARBA" id="ARBA00023136"/>
    </source>
</evidence>
<evidence type="ECO:0000256" key="3">
    <source>
        <dbReference type="ARBA" id="ARBA00022475"/>
    </source>
</evidence>
<dbReference type="CDD" id="cd06261">
    <property type="entry name" value="TM_PBP2"/>
    <property type="match status" value="1"/>
</dbReference>
<feature type="transmembrane region" description="Helical" evidence="7">
    <location>
        <begin position="282"/>
        <end position="310"/>
    </location>
</feature>
<name>A0ABP7D881_9ACTN</name>
<evidence type="ECO:0000313" key="10">
    <source>
        <dbReference type="EMBL" id="GAA3702001.1"/>
    </source>
</evidence>
<keyword evidence="3" id="KW-1003">Cell membrane</keyword>
<dbReference type="InterPro" id="IPR035906">
    <property type="entry name" value="MetI-like_sf"/>
</dbReference>
<evidence type="ECO:0000256" key="5">
    <source>
        <dbReference type="ARBA" id="ARBA00022989"/>
    </source>
</evidence>
<dbReference type="Pfam" id="PF00528">
    <property type="entry name" value="BPD_transp_1"/>
    <property type="match status" value="1"/>
</dbReference>
<evidence type="ECO:0000259" key="9">
    <source>
        <dbReference type="PROSITE" id="PS50928"/>
    </source>
</evidence>
<protein>
    <submittedName>
        <fullName evidence="10">ABC transporter permease subunit</fullName>
    </submittedName>
</protein>
<feature type="transmembrane region" description="Helical" evidence="7">
    <location>
        <begin position="182"/>
        <end position="204"/>
    </location>
</feature>
<feature type="domain" description="ABC transmembrane type-1" evidence="9">
    <location>
        <begin position="95"/>
        <end position="309"/>
    </location>
</feature>
<keyword evidence="2 7" id="KW-0813">Transport</keyword>
<dbReference type="RefSeq" id="WP_344812051.1">
    <property type="nucleotide sequence ID" value="NZ_BAAAYX010000004.1"/>
</dbReference>
<feature type="region of interest" description="Disordered" evidence="8">
    <location>
        <begin position="1"/>
        <end position="30"/>
    </location>
</feature>
<keyword evidence="5 7" id="KW-1133">Transmembrane helix</keyword>
<evidence type="ECO:0000256" key="2">
    <source>
        <dbReference type="ARBA" id="ARBA00022448"/>
    </source>
</evidence>
<gene>
    <name evidence="10" type="ORF">GCM10022204_18660</name>
</gene>
<dbReference type="PANTHER" id="PTHR30193:SF37">
    <property type="entry name" value="INNER MEMBRANE ABC TRANSPORTER PERMEASE PROTEIN YCJO"/>
    <property type="match status" value="1"/>
</dbReference>
<comment type="similarity">
    <text evidence="7">Belongs to the binding-protein-dependent transport system permease family.</text>
</comment>
<evidence type="ECO:0000256" key="4">
    <source>
        <dbReference type="ARBA" id="ARBA00022692"/>
    </source>
</evidence>
<accession>A0ABP7D881</accession>
<keyword evidence="11" id="KW-1185">Reference proteome</keyword>
<evidence type="ECO:0000256" key="8">
    <source>
        <dbReference type="SAM" id="MobiDB-lite"/>
    </source>
</evidence>
<feature type="transmembrane region" description="Helical" evidence="7">
    <location>
        <begin position="94"/>
        <end position="121"/>
    </location>
</feature>
<dbReference type="Gene3D" id="1.10.3720.10">
    <property type="entry name" value="MetI-like"/>
    <property type="match status" value="1"/>
</dbReference>
<sequence length="317" mass="33933">MAEPTVSAASPLTQARRAGKRGAPAPRGPRRGRRRWVGWLYVLPAMLLYAFVVLLPSVQSINYSLYRWDGVSAAVFVGLDNYLAFFDDPLLAEAIGHIGVLVVFYAVLPITLGLLSAALLARYRRPGFAIFRWVIFLPQVLTSVVVAVLWKQLYGPEGPINHALQAIGLEALARDWLGDFTLALPALGLVGTWTTFGLCMVLFVSGSSSISTSLYDAARVDGAGLVREFFAVTLPGLRPQIAVAATLTVTGALRTFDLVWLTTRGGPGTSTITPSFLLYTKAFAVGDVGAAAAIGVVMALTCLLVALLIVRLVERDA</sequence>
<dbReference type="EMBL" id="BAAAYX010000004">
    <property type="protein sequence ID" value="GAA3702001.1"/>
    <property type="molecule type" value="Genomic_DNA"/>
</dbReference>
<reference evidence="11" key="1">
    <citation type="journal article" date="2019" name="Int. J. Syst. Evol. Microbiol.">
        <title>The Global Catalogue of Microorganisms (GCM) 10K type strain sequencing project: providing services to taxonomists for standard genome sequencing and annotation.</title>
        <authorList>
            <consortium name="The Broad Institute Genomics Platform"/>
            <consortium name="The Broad Institute Genome Sequencing Center for Infectious Disease"/>
            <person name="Wu L."/>
            <person name="Ma J."/>
        </authorList>
    </citation>
    <scope>NUCLEOTIDE SEQUENCE [LARGE SCALE GENOMIC DNA]</scope>
    <source>
        <strain evidence="11">JCM 16548</strain>
    </source>
</reference>
<dbReference type="InterPro" id="IPR000515">
    <property type="entry name" value="MetI-like"/>
</dbReference>
<evidence type="ECO:0000256" key="1">
    <source>
        <dbReference type="ARBA" id="ARBA00004651"/>
    </source>
</evidence>
<comment type="caution">
    <text evidence="10">The sequence shown here is derived from an EMBL/GenBank/DDBJ whole genome shotgun (WGS) entry which is preliminary data.</text>
</comment>
<dbReference type="PROSITE" id="PS50928">
    <property type="entry name" value="ABC_TM1"/>
    <property type="match status" value="1"/>
</dbReference>
<keyword evidence="6 7" id="KW-0472">Membrane</keyword>
<dbReference type="PANTHER" id="PTHR30193">
    <property type="entry name" value="ABC TRANSPORTER PERMEASE PROTEIN"/>
    <property type="match status" value="1"/>
</dbReference>
<feature type="transmembrane region" description="Helical" evidence="7">
    <location>
        <begin position="36"/>
        <end position="58"/>
    </location>
</feature>
<comment type="subcellular location">
    <subcellularLocation>
        <location evidence="1 7">Cell membrane</location>
        <topology evidence="1 7">Multi-pass membrane protein</topology>
    </subcellularLocation>
</comment>
<keyword evidence="4 7" id="KW-0812">Transmembrane</keyword>
<organism evidence="10 11">
    <name type="scientific">Microlunatus aurantiacus</name>
    <dbReference type="NCBI Taxonomy" id="446786"/>
    <lineage>
        <taxon>Bacteria</taxon>
        <taxon>Bacillati</taxon>
        <taxon>Actinomycetota</taxon>
        <taxon>Actinomycetes</taxon>
        <taxon>Propionibacteriales</taxon>
        <taxon>Propionibacteriaceae</taxon>
        <taxon>Microlunatus</taxon>
    </lineage>
</organism>
<evidence type="ECO:0000256" key="7">
    <source>
        <dbReference type="RuleBase" id="RU363032"/>
    </source>
</evidence>
<evidence type="ECO:0000313" key="11">
    <source>
        <dbReference type="Proteomes" id="UP001500051"/>
    </source>
</evidence>